<dbReference type="InterPro" id="IPR019038">
    <property type="entry name" value="POLD3"/>
</dbReference>
<feature type="compositionally biased region" description="Basic and acidic residues" evidence="5">
    <location>
        <begin position="381"/>
        <end position="394"/>
    </location>
</feature>
<organism evidence="6 7">
    <name type="scientific">Cladonia borealis</name>
    <dbReference type="NCBI Taxonomy" id="184061"/>
    <lineage>
        <taxon>Eukaryota</taxon>
        <taxon>Fungi</taxon>
        <taxon>Dikarya</taxon>
        <taxon>Ascomycota</taxon>
        <taxon>Pezizomycotina</taxon>
        <taxon>Lecanoromycetes</taxon>
        <taxon>OSLEUM clade</taxon>
        <taxon>Lecanoromycetidae</taxon>
        <taxon>Lecanorales</taxon>
        <taxon>Lecanorineae</taxon>
        <taxon>Cladoniaceae</taxon>
        <taxon>Cladonia</taxon>
    </lineage>
</organism>
<evidence type="ECO:0000256" key="2">
    <source>
        <dbReference type="ARBA" id="ARBA00017589"/>
    </source>
</evidence>
<reference evidence="6" key="1">
    <citation type="submission" date="2023-03" db="EMBL/GenBank/DDBJ databases">
        <title>Complete genome of Cladonia borealis.</title>
        <authorList>
            <person name="Park H."/>
        </authorList>
    </citation>
    <scope>NUCLEOTIDE SEQUENCE</scope>
    <source>
        <strain evidence="6">ANT050790</strain>
    </source>
</reference>
<comment type="caution">
    <text evidence="6">The sequence shown here is derived from an EMBL/GenBank/DDBJ whole genome shotgun (WGS) entry which is preliminary data.</text>
</comment>
<feature type="compositionally biased region" description="Basic and acidic residues" evidence="5">
    <location>
        <begin position="286"/>
        <end position="296"/>
    </location>
</feature>
<dbReference type="EMBL" id="JAFEKC020000011">
    <property type="protein sequence ID" value="KAK0512148.1"/>
    <property type="molecule type" value="Genomic_DNA"/>
</dbReference>
<dbReference type="GO" id="GO:1904161">
    <property type="term" value="P:DNA synthesis involved in UV-damage excision repair"/>
    <property type="evidence" value="ECO:0007669"/>
    <property type="project" value="TreeGrafter"/>
</dbReference>
<evidence type="ECO:0000256" key="5">
    <source>
        <dbReference type="SAM" id="MobiDB-lite"/>
    </source>
</evidence>
<feature type="compositionally biased region" description="Polar residues" evidence="5">
    <location>
        <begin position="200"/>
        <end position="235"/>
    </location>
</feature>
<dbReference type="InterPro" id="IPR041913">
    <property type="entry name" value="POLD3_sf"/>
</dbReference>
<dbReference type="AlphaFoldDB" id="A0AA39QZN2"/>
<proteinExistence type="predicted"/>
<dbReference type="PANTHER" id="PTHR17598">
    <property type="entry name" value="DNA POLYMERASE DELTA SUBUNIT 3"/>
    <property type="match status" value="1"/>
</dbReference>
<sequence>MISDPKNYLAATVLNDGKVVSYRLLSRELKVHSNVAKKMLYDFHQRQTSKKPGSVHATYLVDGIPTITKAHSTNGQTGDGEDAYMQNSPVMSSSLPQEETEEYTIPSKSIMLAREEDLQAVKSKFARIRSVHIYSLGPSFVQNLQILSECNSSISSNHAHEDPLVVGKQYGVIQNSGRRTGRRTPALPMPIMKSKDTPKHQPQGSSKSTFKATESSDRPSSAENSGRATSQNESKPASKPALVKQEQSDISKSFSKPNARMNKEKPNSSPTVSSAPVAEQAGTRATGEDEPMKDSSEGEQEAEFTETNKQNAIRSKSQSERTQELRKMMDESDEEMEGTGEELSQNSEPIPTPKEASPQPAVTVSGGRRRGRRKVMKKKTIKDEEGYLVTKEEPAWESFSEDEPATKERTAASSMAKGKKAGGKPGQGNIMSFFGKK</sequence>
<evidence type="ECO:0000256" key="4">
    <source>
        <dbReference type="ARBA" id="ARBA00023242"/>
    </source>
</evidence>
<comment type="subcellular location">
    <subcellularLocation>
        <location evidence="1">Nucleus</location>
    </subcellularLocation>
</comment>
<dbReference type="GO" id="GO:0043625">
    <property type="term" value="C:delta DNA polymerase complex"/>
    <property type="evidence" value="ECO:0007669"/>
    <property type="project" value="InterPro"/>
</dbReference>
<feature type="compositionally biased region" description="Basic and acidic residues" evidence="5">
    <location>
        <begin position="317"/>
        <end position="330"/>
    </location>
</feature>
<feature type="region of interest" description="Disordered" evidence="5">
    <location>
        <begin position="170"/>
        <end position="437"/>
    </location>
</feature>
<evidence type="ECO:0000256" key="3">
    <source>
        <dbReference type="ARBA" id="ARBA00022705"/>
    </source>
</evidence>
<dbReference type="Gene3D" id="3.90.1030.20">
    <property type="entry name" value="DNA polymerase delta, p66 (Cdc27) subunit, wHTH domain"/>
    <property type="match status" value="1"/>
</dbReference>
<keyword evidence="3" id="KW-0235">DNA replication</keyword>
<evidence type="ECO:0000256" key="1">
    <source>
        <dbReference type="ARBA" id="ARBA00004123"/>
    </source>
</evidence>
<feature type="compositionally biased region" description="Polar residues" evidence="5">
    <location>
        <begin position="305"/>
        <end position="316"/>
    </location>
</feature>
<name>A0AA39QZN2_9LECA</name>
<dbReference type="GO" id="GO:0003887">
    <property type="term" value="F:DNA-directed DNA polymerase activity"/>
    <property type="evidence" value="ECO:0007669"/>
    <property type="project" value="TreeGrafter"/>
</dbReference>
<accession>A0AA39QZN2</accession>
<gene>
    <name evidence="6" type="ORF">JMJ35_005276</name>
</gene>
<dbReference type="GO" id="GO:0006297">
    <property type="term" value="P:nucleotide-excision repair, DNA gap filling"/>
    <property type="evidence" value="ECO:0007669"/>
    <property type="project" value="TreeGrafter"/>
</dbReference>
<dbReference type="PANTHER" id="PTHR17598:SF13">
    <property type="entry name" value="DNA POLYMERASE DELTA SUBUNIT 3"/>
    <property type="match status" value="1"/>
</dbReference>
<dbReference type="Proteomes" id="UP001166286">
    <property type="component" value="Unassembled WGS sequence"/>
</dbReference>
<dbReference type="Pfam" id="PF09507">
    <property type="entry name" value="CDC27"/>
    <property type="match status" value="1"/>
</dbReference>
<dbReference type="GO" id="GO:0006271">
    <property type="term" value="P:DNA strand elongation involved in DNA replication"/>
    <property type="evidence" value="ECO:0007669"/>
    <property type="project" value="TreeGrafter"/>
</dbReference>
<keyword evidence="4" id="KW-0539">Nucleus</keyword>
<evidence type="ECO:0000313" key="7">
    <source>
        <dbReference type="Proteomes" id="UP001166286"/>
    </source>
</evidence>
<evidence type="ECO:0000313" key="6">
    <source>
        <dbReference type="EMBL" id="KAK0512148.1"/>
    </source>
</evidence>
<feature type="compositionally biased region" description="Acidic residues" evidence="5">
    <location>
        <begin position="331"/>
        <end position="340"/>
    </location>
</feature>
<keyword evidence="7" id="KW-1185">Reference proteome</keyword>
<protein>
    <recommendedName>
        <fullName evidence="2">DNA polymerase delta subunit 3</fullName>
    </recommendedName>
</protein>
<feature type="compositionally biased region" description="Basic residues" evidence="5">
    <location>
        <begin position="367"/>
        <end position="380"/>
    </location>
</feature>